<evidence type="ECO:0000313" key="2">
    <source>
        <dbReference type="EMBL" id="JAD50894.1"/>
    </source>
</evidence>
<feature type="region of interest" description="Disordered" evidence="1">
    <location>
        <begin position="1"/>
        <end position="31"/>
    </location>
</feature>
<accession>A0A0A9AGS8</accession>
<protein>
    <submittedName>
        <fullName evidence="2">Uncharacterized protein</fullName>
    </submittedName>
</protein>
<proteinExistence type="predicted"/>
<reference evidence="2" key="1">
    <citation type="submission" date="2014-09" db="EMBL/GenBank/DDBJ databases">
        <authorList>
            <person name="Magalhaes I.L.F."/>
            <person name="Oliveira U."/>
            <person name="Santos F.R."/>
            <person name="Vidigal T.H.D.A."/>
            <person name="Brescovit A.D."/>
            <person name="Santos A.J."/>
        </authorList>
    </citation>
    <scope>NUCLEOTIDE SEQUENCE</scope>
    <source>
        <tissue evidence="2">Shoot tissue taken approximately 20 cm above the soil surface</tissue>
    </source>
</reference>
<evidence type="ECO:0000256" key="1">
    <source>
        <dbReference type="SAM" id="MobiDB-lite"/>
    </source>
</evidence>
<dbReference type="EMBL" id="GBRH01247001">
    <property type="protein sequence ID" value="JAD50894.1"/>
    <property type="molecule type" value="Transcribed_RNA"/>
</dbReference>
<name>A0A0A9AGS8_ARUDO</name>
<dbReference type="AlphaFoldDB" id="A0A0A9AGS8"/>
<organism evidence="2">
    <name type="scientific">Arundo donax</name>
    <name type="common">Giant reed</name>
    <name type="synonym">Donax arundinaceus</name>
    <dbReference type="NCBI Taxonomy" id="35708"/>
    <lineage>
        <taxon>Eukaryota</taxon>
        <taxon>Viridiplantae</taxon>
        <taxon>Streptophyta</taxon>
        <taxon>Embryophyta</taxon>
        <taxon>Tracheophyta</taxon>
        <taxon>Spermatophyta</taxon>
        <taxon>Magnoliopsida</taxon>
        <taxon>Liliopsida</taxon>
        <taxon>Poales</taxon>
        <taxon>Poaceae</taxon>
        <taxon>PACMAD clade</taxon>
        <taxon>Arundinoideae</taxon>
        <taxon>Arundineae</taxon>
        <taxon>Arundo</taxon>
    </lineage>
</organism>
<reference evidence="2" key="2">
    <citation type="journal article" date="2015" name="Data Brief">
        <title>Shoot transcriptome of the giant reed, Arundo donax.</title>
        <authorList>
            <person name="Barrero R.A."/>
            <person name="Guerrero F.D."/>
            <person name="Moolhuijzen P."/>
            <person name="Goolsby J.A."/>
            <person name="Tidwell J."/>
            <person name="Bellgard S.E."/>
            <person name="Bellgard M.I."/>
        </authorList>
    </citation>
    <scope>NUCLEOTIDE SEQUENCE</scope>
    <source>
        <tissue evidence="2">Shoot tissue taken approximately 20 cm above the soil surface</tissue>
    </source>
</reference>
<sequence>MAARRDVPQHVHQRPWTSGGNPNRLDAEAMKGGAPTSWDLEVRRLRAKGIEEEVLLQSPLLLCSNICVWFAIQWGEGKGEERGRVLDAGCGGVISKSGSCGFRFGCGES</sequence>